<sequence>MADVDDTFALSAKVGNTTDLSRRVRWVHDAACVPVIRALRLPAGTLTGQARGRRARRDHRRREGRGHRDDRPQAC</sequence>
<dbReference type="Proteomes" id="UP001157017">
    <property type="component" value="Unassembled WGS sequence"/>
</dbReference>
<evidence type="ECO:0000256" key="1">
    <source>
        <dbReference type="SAM" id="MobiDB-lite"/>
    </source>
</evidence>
<name>A0ABQ6JKK0_9ACTN</name>
<dbReference type="EMBL" id="BSUZ01000001">
    <property type="protein sequence ID" value="GMA87321.1"/>
    <property type="molecule type" value="Genomic_DNA"/>
</dbReference>
<feature type="compositionally biased region" description="Basic and acidic residues" evidence="1">
    <location>
        <begin position="66"/>
        <end position="75"/>
    </location>
</feature>
<organism evidence="2 3">
    <name type="scientific">Angustibacter aerolatus</name>
    <dbReference type="NCBI Taxonomy" id="1162965"/>
    <lineage>
        <taxon>Bacteria</taxon>
        <taxon>Bacillati</taxon>
        <taxon>Actinomycetota</taxon>
        <taxon>Actinomycetes</taxon>
        <taxon>Kineosporiales</taxon>
        <taxon>Kineosporiaceae</taxon>
    </lineage>
</organism>
<feature type="region of interest" description="Disordered" evidence="1">
    <location>
        <begin position="44"/>
        <end position="75"/>
    </location>
</feature>
<proteinExistence type="predicted"/>
<protein>
    <submittedName>
        <fullName evidence="2">Uncharacterized protein</fullName>
    </submittedName>
</protein>
<evidence type="ECO:0000313" key="3">
    <source>
        <dbReference type="Proteomes" id="UP001157017"/>
    </source>
</evidence>
<accession>A0ABQ6JKK0</accession>
<evidence type="ECO:0000313" key="2">
    <source>
        <dbReference type="EMBL" id="GMA87321.1"/>
    </source>
</evidence>
<feature type="compositionally biased region" description="Basic residues" evidence="1">
    <location>
        <begin position="51"/>
        <end position="65"/>
    </location>
</feature>
<keyword evidence="3" id="KW-1185">Reference proteome</keyword>
<comment type="caution">
    <text evidence="2">The sequence shown here is derived from an EMBL/GenBank/DDBJ whole genome shotgun (WGS) entry which is preliminary data.</text>
</comment>
<reference evidence="3" key="1">
    <citation type="journal article" date="2019" name="Int. J. Syst. Evol. Microbiol.">
        <title>The Global Catalogue of Microorganisms (GCM) 10K type strain sequencing project: providing services to taxonomists for standard genome sequencing and annotation.</title>
        <authorList>
            <consortium name="The Broad Institute Genomics Platform"/>
            <consortium name="The Broad Institute Genome Sequencing Center for Infectious Disease"/>
            <person name="Wu L."/>
            <person name="Ma J."/>
        </authorList>
    </citation>
    <scope>NUCLEOTIDE SEQUENCE [LARGE SCALE GENOMIC DNA]</scope>
    <source>
        <strain evidence="3">NBRC 108730</strain>
    </source>
</reference>
<gene>
    <name evidence="2" type="ORF">GCM10025868_25710</name>
</gene>